<gene>
    <name evidence="1" type="ORF">Theth_0382</name>
</gene>
<reference evidence="1 2" key="1">
    <citation type="submission" date="2010-11" db="EMBL/GenBank/DDBJ databases">
        <title>The complete genome of Thermotoga thermarum DSM 5069.</title>
        <authorList>
            <consortium name="US DOE Joint Genome Institute (JGI-PGF)"/>
            <person name="Lucas S."/>
            <person name="Copeland A."/>
            <person name="Lapidus A."/>
            <person name="Bruce D."/>
            <person name="Goodwin L."/>
            <person name="Pitluck S."/>
            <person name="Kyrpides N."/>
            <person name="Mavromatis K."/>
            <person name="Ivanova N."/>
            <person name="Zeytun A."/>
            <person name="Brettin T."/>
            <person name="Detter J.C."/>
            <person name="Tapia R."/>
            <person name="Han C."/>
            <person name="Land M."/>
            <person name="Hauser L."/>
            <person name="Markowitz V."/>
            <person name="Cheng J.-F."/>
            <person name="Hugenholtz P."/>
            <person name="Woyke T."/>
            <person name="Wu D."/>
            <person name="Spring S."/>
            <person name="Schroeder M."/>
            <person name="Brambilla E."/>
            <person name="Klenk H.-P."/>
            <person name="Eisen J.A."/>
        </authorList>
    </citation>
    <scope>NUCLEOTIDE SEQUENCE [LARGE SCALE GENOMIC DNA]</scope>
    <source>
        <strain evidence="1 2">DSM 5069</strain>
    </source>
</reference>
<dbReference type="AlphaFoldDB" id="F7YVG6"/>
<evidence type="ECO:0008006" key="3">
    <source>
        <dbReference type="Google" id="ProtNLM"/>
    </source>
</evidence>
<accession>F7YVG6</accession>
<keyword evidence="2" id="KW-1185">Reference proteome</keyword>
<dbReference type="SUPFAM" id="SSF102829">
    <property type="entry name" value="Cell division protein ZapA-like"/>
    <property type="match status" value="1"/>
</dbReference>
<dbReference type="OrthoDB" id="47047at2"/>
<name>F7YVG6_9THEM</name>
<dbReference type="KEGG" id="tta:Theth_0382"/>
<organism evidence="1 2">
    <name type="scientific">Pseudothermotoga thermarum DSM 5069</name>
    <dbReference type="NCBI Taxonomy" id="688269"/>
    <lineage>
        <taxon>Bacteria</taxon>
        <taxon>Thermotogati</taxon>
        <taxon>Thermotogota</taxon>
        <taxon>Thermotogae</taxon>
        <taxon>Thermotogales</taxon>
        <taxon>Thermotogaceae</taxon>
        <taxon>Pseudothermotoga</taxon>
    </lineage>
</organism>
<dbReference type="HOGENOM" id="CLU_181536_0_0_0"/>
<dbReference type="PATRIC" id="fig|688269.3.peg.393"/>
<dbReference type="InterPro" id="IPR036192">
    <property type="entry name" value="Cell_div_ZapA-like_sf"/>
</dbReference>
<dbReference type="STRING" id="688269.Theth_0382"/>
<sequence length="99" mass="11240" precursor="true">MPLKRTVRIKLDDKLYELVTDENEEELIGVLNSIQSSYVQMRVKNPEASCDEILLVLLANAMLSNSRMEKKASQLVDKVQSVVAKFGKGRMENESNRLV</sequence>
<evidence type="ECO:0000313" key="2">
    <source>
        <dbReference type="Proteomes" id="UP000006804"/>
    </source>
</evidence>
<dbReference type="EMBL" id="CP002351">
    <property type="protein sequence ID" value="AEH50477.1"/>
    <property type="molecule type" value="Genomic_DNA"/>
</dbReference>
<evidence type="ECO:0000313" key="1">
    <source>
        <dbReference type="EMBL" id="AEH50477.1"/>
    </source>
</evidence>
<dbReference type="RefSeq" id="WP_013931700.1">
    <property type="nucleotide sequence ID" value="NC_015707.1"/>
</dbReference>
<dbReference type="Proteomes" id="UP000006804">
    <property type="component" value="Chromosome"/>
</dbReference>
<protein>
    <recommendedName>
        <fullName evidence="3">Cell division protein ZapA</fullName>
    </recommendedName>
</protein>
<proteinExistence type="predicted"/>